<evidence type="ECO:0000256" key="5">
    <source>
        <dbReference type="ARBA" id="ARBA00029691"/>
    </source>
</evidence>
<name>A0A0G2GEX2_PHACM</name>
<dbReference type="OrthoDB" id="441517at2759"/>
<dbReference type="InterPro" id="IPR036388">
    <property type="entry name" value="WH-like_DNA-bd_sf"/>
</dbReference>
<evidence type="ECO:0000256" key="6">
    <source>
        <dbReference type="ARBA" id="ARBA00046271"/>
    </source>
</evidence>
<reference evidence="10 11" key="2">
    <citation type="submission" date="2015-05" db="EMBL/GenBank/DDBJ databases">
        <authorList>
            <person name="Morales-Cruz A."/>
            <person name="Amrine K.C."/>
            <person name="Cantu D."/>
        </authorList>
    </citation>
    <scope>NUCLEOTIDE SEQUENCE [LARGE SCALE GENOMIC DNA]</scope>
    <source>
        <strain evidence="10">UCRPC4</strain>
    </source>
</reference>
<evidence type="ECO:0000313" key="10">
    <source>
        <dbReference type="EMBL" id="KKY22168.1"/>
    </source>
</evidence>
<dbReference type="PANTHER" id="PTHR23058">
    <property type="entry name" value="PEROXISOMAL MEMBRANE PROTEIN PEX14"/>
    <property type="match status" value="1"/>
</dbReference>
<feature type="region of interest" description="Disordered" evidence="8">
    <location>
        <begin position="1"/>
        <end position="26"/>
    </location>
</feature>
<reference evidence="10 11" key="1">
    <citation type="submission" date="2015-05" db="EMBL/GenBank/DDBJ databases">
        <title>Distinctive expansion of gene families associated with plant cell wall degradation and secondary metabolism in the genomes of grapevine trunk pathogens.</title>
        <authorList>
            <person name="Lawrence D.P."/>
            <person name="Travadon R."/>
            <person name="Rolshausen P.E."/>
            <person name="Baumgartner K."/>
        </authorList>
    </citation>
    <scope>NUCLEOTIDE SEQUENCE [LARGE SCALE GENOMIC DNA]</scope>
    <source>
        <strain evidence="10">UCRPC4</strain>
    </source>
</reference>
<comment type="subcellular location">
    <subcellularLocation>
        <location evidence="6 7">Peroxisome membrane</location>
    </subcellularLocation>
</comment>
<proteinExistence type="inferred from homology"/>
<dbReference type="GO" id="GO:0005778">
    <property type="term" value="C:peroxisomal membrane"/>
    <property type="evidence" value="ECO:0007669"/>
    <property type="project" value="UniProtKB-SubCell"/>
</dbReference>
<dbReference type="InterPro" id="IPR025655">
    <property type="entry name" value="PEX14"/>
</dbReference>
<evidence type="ECO:0000313" key="11">
    <source>
        <dbReference type="Proteomes" id="UP000053317"/>
    </source>
</evidence>
<sequence length="423" mass="45762">MENADQQPVQPKQDDSSIDNQQISRSSLLEHATQFLEDESVRDASIESKTKFLEEKGLTVQEIEQVLQKIQETPVPQLTHHEASDLKTVHDSIVSSRDATTTSAQQITSTSTSSQFAPLTKDTPPIITYPEFLLRSQKPPPLITAQRLLYAVYGASAITATVYGASKYLVEPMLSSLAESRHDLLSNTIAHLNKLNEKLEVNVSTLPPILRKSTNVSANNGEDDASSIASDPTELFHRDIATQTSPSLVRSPSSSSSSSSSSPTTSLSPSERSSRLLTSHTSRLNTIRSNLIYLLSIEQECATSIPNPQSTLTSSTLTPQTQNTTSTTLLELQSYLDSLTYGGSTPYLHNTSIPGIDFSNTTTSSRFPHNPPSSSSASTISNNIANPAATAAEEDEMTKLKKEIRGLKGVLLSSRNFPGVGGR</sequence>
<evidence type="ECO:0000256" key="1">
    <source>
        <dbReference type="ARBA" id="ARBA00005443"/>
    </source>
</evidence>
<feature type="domain" description="Peroxisome membrane anchor protein Pex14p N-terminal" evidence="9">
    <location>
        <begin position="25"/>
        <end position="68"/>
    </location>
</feature>
<gene>
    <name evidence="10" type="ORF">UCRPC4_g03355</name>
</gene>
<protein>
    <recommendedName>
        <fullName evidence="4 7">Peroxisomal membrane protein PEX14</fullName>
    </recommendedName>
    <alternativeName>
        <fullName evidence="5 7">Peroxin-14</fullName>
    </alternativeName>
</protein>
<dbReference type="Gene3D" id="1.10.10.10">
    <property type="entry name" value="Winged helix-like DNA-binding domain superfamily/Winged helix DNA-binding domain"/>
    <property type="match status" value="1"/>
</dbReference>
<comment type="caution">
    <text evidence="10">The sequence shown here is derived from an EMBL/GenBank/DDBJ whole genome shotgun (WGS) entry which is preliminary data.</text>
</comment>
<dbReference type="EMBL" id="LCWF01000079">
    <property type="protein sequence ID" value="KKY22168.1"/>
    <property type="molecule type" value="Genomic_DNA"/>
</dbReference>
<dbReference type="PANTHER" id="PTHR23058:SF5">
    <property type="entry name" value="PEROXISOMAL MEMBRANE PROTEIN PEX14"/>
    <property type="match status" value="1"/>
</dbReference>
<evidence type="ECO:0000256" key="3">
    <source>
        <dbReference type="ARBA" id="ARBA00023140"/>
    </source>
</evidence>
<dbReference type="Pfam" id="PF04695">
    <property type="entry name" value="Pex14_N"/>
    <property type="match status" value="1"/>
</dbReference>
<keyword evidence="7" id="KW-0653">Protein transport</keyword>
<feature type="compositionally biased region" description="Low complexity" evidence="8">
    <location>
        <begin position="244"/>
        <end position="279"/>
    </location>
</feature>
<keyword evidence="3 7" id="KW-0576">Peroxisome</keyword>
<keyword evidence="2" id="KW-0811">Translocation</keyword>
<feature type="compositionally biased region" description="Low complexity" evidence="8">
    <location>
        <begin position="99"/>
        <end position="115"/>
    </location>
</feature>
<comment type="function">
    <text evidence="7">Component of the PEX13-PEX14 docking complex, a translocon channel that specifically mediates the import of peroxisomal cargo proteins bound to PEX5 receptor. The PEX13-PEX14 docking complex forms a large import pore which can be opened to a diameter of about 9 nm. Mechanistically, PEX5 receptor along with cargo proteins associates with the PEX14 subunit of the PEX13-PEX14 docking complex in the cytosol, leading to the insertion of the receptor into the organelle membrane with the concomitant translocation of the cargo into the peroxisome matrix.</text>
</comment>
<feature type="compositionally biased region" description="Polar residues" evidence="8">
    <location>
        <begin position="1"/>
        <end position="10"/>
    </location>
</feature>
<dbReference type="GO" id="GO:0016560">
    <property type="term" value="P:protein import into peroxisome matrix, docking"/>
    <property type="evidence" value="ECO:0007669"/>
    <property type="project" value="UniProtKB-UniRule"/>
</dbReference>
<dbReference type="AlphaFoldDB" id="A0A0G2GEX2"/>
<keyword evidence="11" id="KW-1185">Reference proteome</keyword>
<dbReference type="GO" id="GO:0005102">
    <property type="term" value="F:signaling receptor binding"/>
    <property type="evidence" value="ECO:0007669"/>
    <property type="project" value="TreeGrafter"/>
</dbReference>
<feature type="region of interest" description="Disordered" evidence="8">
    <location>
        <begin position="92"/>
        <end position="119"/>
    </location>
</feature>
<comment type="similarity">
    <text evidence="1 7">Belongs to the peroxin-14 family.</text>
</comment>
<feature type="region of interest" description="Disordered" evidence="8">
    <location>
        <begin position="243"/>
        <end position="279"/>
    </location>
</feature>
<keyword evidence="7" id="KW-0813">Transport</keyword>
<dbReference type="InterPro" id="IPR006785">
    <property type="entry name" value="Pex14_N"/>
</dbReference>
<evidence type="ECO:0000256" key="2">
    <source>
        <dbReference type="ARBA" id="ARBA00023010"/>
    </source>
</evidence>
<evidence type="ECO:0000256" key="7">
    <source>
        <dbReference type="RuleBase" id="RU367032"/>
    </source>
</evidence>
<evidence type="ECO:0000256" key="8">
    <source>
        <dbReference type="SAM" id="MobiDB-lite"/>
    </source>
</evidence>
<dbReference type="GO" id="GO:1990429">
    <property type="term" value="C:peroxisomal importomer complex"/>
    <property type="evidence" value="ECO:0007669"/>
    <property type="project" value="TreeGrafter"/>
</dbReference>
<evidence type="ECO:0000256" key="4">
    <source>
        <dbReference type="ARBA" id="ARBA00029502"/>
    </source>
</evidence>
<evidence type="ECO:0000259" key="9">
    <source>
        <dbReference type="Pfam" id="PF04695"/>
    </source>
</evidence>
<dbReference type="Proteomes" id="UP000053317">
    <property type="component" value="Unassembled WGS sequence"/>
</dbReference>
<accession>A0A0G2GEX2</accession>
<keyword evidence="7" id="KW-0472">Membrane</keyword>
<organism evidence="10 11">
    <name type="scientific">Phaeomoniella chlamydospora</name>
    <name type="common">Phaeoacremonium chlamydosporum</name>
    <dbReference type="NCBI Taxonomy" id="158046"/>
    <lineage>
        <taxon>Eukaryota</taxon>
        <taxon>Fungi</taxon>
        <taxon>Dikarya</taxon>
        <taxon>Ascomycota</taxon>
        <taxon>Pezizomycotina</taxon>
        <taxon>Eurotiomycetes</taxon>
        <taxon>Chaetothyriomycetidae</taxon>
        <taxon>Phaeomoniellales</taxon>
        <taxon>Phaeomoniellaceae</taxon>
        <taxon>Phaeomoniella</taxon>
    </lineage>
</organism>